<dbReference type="EMBL" id="JACCBY010000003">
    <property type="protein sequence ID" value="NYD90724.1"/>
    <property type="molecule type" value="Genomic_DNA"/>
</dbReference>
<evidence type="ECO:0000256" key="5">
    <source>
        <dbReference type="SAM" id="MobiDB-lite"/>
    </source>
</evidence>
<dbReference type="InterPro" id="IPR037066">
    <property type="entry name" value="Plug_dom_sf"/>
</dbReference>
<dbReference type="Pfam" id="PF07715">
    <property type="entry name" value="Plug"/>
    <property type="match status" value="1"/>
</dbReference>
<evidence type="ECO:0000256" key="4">
    <source>
        <dbReference type="RuleBase" id="RU003357"/>
    </source>
</evidence>
<dbReference type="SUPFAM" id="SSF56935">
    <property type="entry name" value="Porins"/>
    <property type="match status" value="1"/>
</dbReference>
<keyword evidence="10" id="KW-1185">Reference proteome</keyword>
<keyword evidence="6" id="KW-0732">Signal</keyword>
<comment type="caution">
    <text evidence="9">The sequence shown here is derived from an EMBL/GenBank/DDBJ whole genome shotgun (WGS) entry which is preliminary data.</text>
</comment>
<evidence type="ECO:0000256" key="1">
    <source>
        <dbReference type="ARBA" id="ARBA00004442"/>
    </source>
</evidence>
<dbReference type="PANTHER" id="PTHR40980:SF3">
    <property type="entry name" value="TONB-DEPENDENT RECEPTOR-LIKE BETA-BARREL DOMAIN-CONTAINING PROTEIN"/>
    <property type="match status" value="1"/>
</dbReference>
<dbReference type="Gene3D" id="2.40.170.20">
    <property type="entry name" value="TonB-dependent receptor, beta-barrel domain"/>
    <property type="match status" value="1"/>
</dbReference>
<evidence type="ECO:0000313" key="10">
    <source>
        <dbReference type="Proteomes" id="UP000517753"/>
    </source>
</evidence>
<feature type="compositionally biased region" description="Gly residues" evidence="5">
    <location>
        <begin position="69"/>
        <end position="82"/>
    </location>
</feature>
<dbReference type="AlphaFoldDB" id="A0A7Y9K381"/>
<keyword evidence="9" id="KW-0675">Receptor</keyword>
<dbReference type="InterPro" id="IPR000531">
    <property type="entry name" value="Beta-barrel_TonB"/>
</dbReference>
<dbReference type="Gene3D" id="2.170.130.10">
    <property type="entry name" value="TonB-dependent receptor, plug domain"/>
    <property type="match status" value="1"/>
</dbReference>
<name>A0A7Y9K381_9SPHN</name>
<proteinExistence type="inferred from homology"/>
<accession>A0A7Y9K381</accession>
<dbReference type="InterPro" id="IPR036942">
    <property type="entry name" value="Beta-barrel_TonB_sf"/>
</dbReference>
<dbReference type="NCBIfam" id="TIGR01782">
    <property type="entry name" value="TonB-Xanth-Caul"/>
    <property type="match status" value="1"/>
</dbReference>
<keyword evidence="3" id="KW-0998">Cell outer membrane</keyword>
<feature type="region of interest" description="Disordered" evidence="5">
    <location>
        <begin position="16"/>
        <end position="96"/>
    </location>
</feature>
<dbReference type="InterPro" id="IPR012910">
    <property type="entry name" value="Plug_dom"/>
</dbReference>
<evidence type="ECO:0000259" key="7">
    <source>
        <dbReference type="Pfam" id="PF00593"/>
    </source>
</evidence>
<sequence length="1072" mass="116178">MTSAGVVATLMTQGAHAQTATTSGPPASQTGVQADPPATTNRTTPAVQQGGSSTTPQTDASTQAVTGASPGGGTAQDDGGVGRQVSSGEAQPGDIVVTGYRRSLEDSANAKKNATNFIDSIYAEDIGKFPDLNLAESLQRLPGVQLNRDNTGEGTTINVRGLSAGFTVTTLNGFNVTTSSQGVNEGRGSSLDILPSELFRRVTLSKSPTASTVEGGTAGVVDLQPVRAFDQKGFSVSVQGQGQYQDANGTTTPRGAVIVSDRWKTSIGEFGLLLGGAYAQRDYRSEIFNTVGYTTLNVNPFCPSTRTGCNTGNIATGGYGRGAGALLTTVPGNVPPELGLGAAGSPLSICGNGTPGGTSGLSCQDLSYAIVPRLVRAEQIVGNRTRKTGMVNFEYRPTEAIRFRVDAIKSQSGNDFGQYDVMLAVRSYNNTVPIGFTLDKDKVLTDGTFGNAYFLNQSTDQQNSTSLFYRSLAAEWDIADNFRFSAQVMKNSGRFKDSQLQYTMQSAAPRIAPAVFPAGVPSPATQPASDLTPVNTGQYAHYTYKPGDITPSISTNIDLPTFTNWSWNSIFLAENRQKLDQDAYRFDLVGGDVQSLQLSTGFMKQRFRRTIAGWQALDCASRGACTSTFTSTEPSIQEVIPNSAIPQYLTELPSMQLFKGAPFNAGLNNGWLVPDFAKIRQAVNLDYFRYELNPGTQPANYLNTYSPRVLEEDTVAGYLMADGRMQLFGRDLRFNAGIRYTSNQQAVAGLVNDFILIGGAGTRSVPRFTSKSSNWLPSLNLSYFLTDTLIVRGAAARTVTRANPADLSPRYELSLDADSYTIGNPALRPFYADNFDFGVEWYPRSRSVLTFNGWFKKIYDYPFVLPSQVPFSQLGIDLTRLSDRQRTGLANLGGGNTDNAVINVLQRLNSDTVINLFGQEFQWIQPLDFLVKGVGFNANVTQIKQWLSGAAVPAGFNPNALLSGLAPWTYNGTLYYETKDFQIRMSYTHRDANISNVCPCNNIPGDLYTTATDYMDAQISFPLPWYKRLQFTIQAQNLLKQVQYNQYENRESQPDGATYAGRNFVVGLRANF</sequence>
<feature type="chain" id="PRO_5030671421" evidence="6">
    <location>
        <begin position="18"/>
        <end position="1072"/>
    </location>
</feature>
<reference evidence="9 10" key="1">
    <citation type="submission" date="2020-08" db="EMBL/GenBank/DDBJ databases">
        <title>The Agave Microbiome: Exploring the role of microbial communities in plant adaptations to desert environments.</title>
        <authorList>
            <person name="Partida-Martinez L.P."/>
        </authorList>
    </citation>
    <scope>NUCLEOTIDE SEQUENCE [LARGE SCALE GENOMIC DNA]</scope>
    <source>
        <strain evidence="9 10">AS2.3</strain>
    </source>
</reference>
<comment type="similarity">
    <text evidence="4">Belongs to the TonB-dependent receptor family.</text>
</comment>
<keyword evidence="4" id="KW-0798">TonB box</keyword>
<gene>
    <name evidence="9" type="ORF">HD841_002521</name>
</gene>
<feature type="compositionally biased region" description="Polar residues" evidence="5">
    <location>
        <begin position="16"/>
        <end position="66"/>
    </location>
</feature>
<dbReference type="Proteomes" id="UP000517753">
    <property type="component" value="Unassembled WGS sequence"/>
</dbReference>
<dbReference type="GO" id="GO:0009279">
    <property type="term" value="C:cell outer membrane"/>
    <property type="evidence" value="ECO:0007669"/>
    <property type="project" value="UniProtKB-SubCell"/>
</dbReference>
<feature type="domain" description="TonB-dependent receptor plug" evidence="8">
    <location>
        <begin position="111"/>
        <end position="219"/>
    </location>
</feature>
<keyword evidence="2 4" id="KW-0472">Membrane</keyword>
<dbReference type="PANTHER" id="PTHR40980">
    <property type="entry name" value="PLUG DOMAIN-CONTAINING PROTEIN"/>
    <property type="match status" value="1"/>
</dbReference>
<protein>
    <submittedName>
        <fullName evidence="9">TonB-dependent receptor</fullName>
    </submittedName>
</protein>
<evidence type="ECO:0000256" key="3">
    <source>
        <dbReference type="ARBA" id="ARBA00023237"/>
    </source>
</evidence>
<evidence type="ECO:0000259" key="8">
    <source>
        <dbReference type="Pfam" id="PF07715"/>
    </source>
</evidence>
<evidence type="ECO:0000256" key="6">
    <source>
        <dbReference type="SAM" id="SignalP"/>
    </source>
</evidence>
<evidence type="ECO:0000313" key="9">
    <source>
        <dbReference type="EMBL" id="NYD90724.1"/>
    </source>
</evidence>
<evidence type="ECO:0000256" key="2">
    <source>
        <dbReference type="ARBA" id="ARBA00023136"/>
    </source>
</evidence>
<dbReference type="Pfam" id="PF00593">
    <property type="entry name" value="TonB_dep_Rec_b-barrel"/>
    <property type="match status" value="1"/>
</dbReference>
<comment type="subcellular location">
    <subcellularLocation>
        <location evidence="1 4">Cell outer membrane</location>
    </subcellularLocation>
</comment>
<feature type="signal peptide" evidence="6">
    <location>
        <begin position="1"/>
        <end position="17"/>
    </location>
</feature>
<dbReference type="RefSeq" id="WP_179509165.1">
    <property type="nucleotide sequence ID" value="NZ_JACCBY010000003.1"/>
</dbReference>
<organism evidence="9 10">
    <name type="scientific">Sphingomonas melonis</name>
    <dbReference type="NCBI Taxonomy" id="152682"/>
    <lineage>
        <taxon>Bacteria</taxon>
        <taxon>Pseudomonadati</taxon>
        <taxon>Pseudomonadota</taxon>
        <taxon>Alphaproteobacteria</taxon>
        <taxon>Sphingomonadales</taxon>
        <taxon>Sphingomonadaceae</taxon>
        <taxon>Sphingomonas</taxon>
    </lineage>
</organism>
<feature type="domain" description="TonB-dependent receptor-like beta-barrel" evidence="7">
    <location>
        <begin position="539"/>
        <end position="1038"/>
    </location>
</feature>
<dbReference type="InterPro" id="IPR010104">
    <property type="entry name" value="TonB_rcpt_bac"/>
</dbReference>